<evidence type="ECO:0000313" key="3">
    <source>
        <dbReference type="EMBL" id="KAH7643425.1"/>
    </source>
</evidence>
<dbReference type="InterPro" id="IPR036085">
    <property type="entry name" value="PAZ_dom_sf"/>
</dbReference>
<dbReference type="Pfam" id="PF16486">
    <property type="entry name" value="ArgoN"/>
    <property type="match status" value="1"/>
</dbReference>
<reference evidence="3" key="2">
    <citation type="journal article" date="2021" name="World Allergy Organ. J.">
        <title>Chromosome-level assembly of Dermatophagoides farinae genome and transcriptome reveals two novel allergens Der f 37 and Der f 39.</title>
        <authorList>
            <person name="Chen J."/>
            <person name="Cai Z."/>
            <person name="Fan D."/>
            <person name="Hu J."/>
            <person name="Hou Y."/>
            <person name="He Y."/>
            <person name="Zhang Z."/>
            <person name="Zhao Z."/>
            <person name="Gao P."/>
            <person name="Hu W."/>
            <person name="Sun J."/>
            <person name="Li J."/>
            <person name="Ji K."/>
        </authorList>
    </citation>
    <scope>NUCLEOTIDE SEQUENCE</scope>
    <source>
        <strain evidence="3">JKM2019</strain>
    </source>
</reference>
<protein>
    <submittedName>
        <fullName evidence="3">Argonaute 2</fullName>
    </submittedName>
</protein>
<feature type="domain" description="Protein argonaute N-terminal" evidence="2">
    <location>
        <begin position="80"/>
        <end position="253"/>
    </location>
</feature>
<dbReference type="Proteomes" id="UP000828236">
    <property type="component" value="Unassembled WGS sequence"/>
</dbReference>
<gene>
    <name evidence="3" type="ORF">HUG17_10116</name>
</gene>
<accession>A0A9D4P296</accession>
<evidence type="ECO:0000256" key="1">
    <source>
        <dbReference type="SAM" id="MobiDB-lite"/>
    </source>
</evidence>
<comment type="caution">
    <text evidence="3">The sequence shown here is derived from an EMBL/GenBank/DDBJ whole genome shotgun (WGS) entry which is preliminary data.</text>
</comment>
<feature type="compositionally biased region" description="Low complexity" evidence="1">
    <location>
        <begin position="405"/>
        <end position="417"/>
    </location>
</feature>
<name>A0A9D4P296_DERFA</name>
<dbReference type="AlphaFoldDB" id="A0A9D4P296"/>
<dbReference type="InterPro" id="IPR032474">
    <property type="entry name" value="Argonaute_N"/>
</dbReference>
<feature type="region of interest" description="Disordered" evidence="1">
    <location>
        <begin position="126"/>
        <end position="148"/>
    </location>
</feature>
<organism evidence="3">
    <name type="scientific">Dermatophagoides farinae</name>
    <name type="common">American house dust mite</name>
    <dbReference type="NCBI Taxonomy" id="6954"/>
    <lineage>
        <taxon>Eukaryota</taxon>
        <taxon>Metazoa</taxon>
        <taxon>Ecdysozoa</taxon>
        <taxon>Arthropoda</taxon>
        <taxon>Chelicerata</taxon>
        <taxon>Arachnida</taxon>
        <taxon>Acari</taxon>
        <taxon>Acariformes</taxon>
        <taxon>Sarcoptiformes</taxon>
        <taxon>Astigmata</taxon>
        <taxon>Psoroptidia</taxon>
        <taxon>Analgoidea</taxon>
        <taxon>Pyroglyphidae</taxon>
        <taxon>Dermatophagoidinae</taxon>
        <taxon>Dermatophagoides</taxon>
    </lineage>
</organism>
<feature type="region of interest" description="Disordered" evidence="1">
    <location>
        <begin position="398"/>
        <end position="417"/>
    </location>
</feature>
<dbReference type="EMBL" id="SDOV01000003">
    <property type="protein sequence ID" value="KAH7643425.1"/>
    <property type="molecule type" value="Genomic_DNA"/>
</dbReference>
<reference evidence="3" key="1">
    <citation type="submission" date="2020-06" db="EMBL/GenBank/DDBJ databases">
        <authorList>
            <person name="Ji K."/>
            <person name="Li J."/>
        </authorList>
    </citation>
    <scope>NUCLEOTIDE SEQUENCE</scope>
    <source>
        <strain evidence="3">JKM2019</strain>
        <tissue evidence="3">Whole body</tissue>
    </source>
</reference>
<dbReference type="Gene3D" id="2.170.260.10">
    <property type="entry name" value="paz domain"/>
    <property type="match status" value="1"/>
</dbReference>
<dbReference type="PANTHER" id="PTHR22891">
    <property type="entry name" value="EUKARYOTIC TRANSLATION INITIATION FACTOR 2C"/>
    <property type="match status" value="1"/>
</dbReference>
<feature type="compositionally biased region" description="Polar residues" evidence="1">
    <location>
        <begin position="126"/>
        <end position="143"/>
    </location>
</feature>
<dbReference type="SUPFAM" id="SSF101690">
    <property type="entry name" value="PAZ domain"/>
    <property type="match status" value="1"/>
</dbReference>
<proteinExistence type="predicted"/>
<sequence>MTDNSSSSSSSMKLPTKITMSVSTTTMKIVNIDDDNNYVNKRGRFDLFATKPDMVDNGINNGCGSSATSGSGSGGQAGRSMLIQTNHFMITYDPDKIIYSYYVKINPIISNNNDHHHHYSQQRLKNMAKTIQQQQTTPNRSHNNGGGNELLSRKIIQRLIEMNNGDGNIFHNVLCVYDGASSMLTNFRLPIIDDKLIKFRVTLPANDYYHNEQEFEVCIKLIKTVAYSTIEDFYRNPMNDGYVEVVTAVNLIIRHLLLKKRFLIGRSNFHHHSSVDNRINLSSLKELSFGISSSVQTCSAGLQLIMDRCCTPFIKPFMIDDCIRNFLQEMSSNTTGSNNVNHHHNHHHHHHQQQQQQRWNDFYRKRLEPILKDYYFEVTNLQRSRRYRIGGITTESAKKVMFTPNNDNNEQQQQQRK</sequence>
<feature type="compositionally biased region" description="Basic residues" evidence="1">
    <location>
        <begin position="341"/>
        <end position="352"/>
    </location>
</feature>
<feature type="region of interest" description="Disordered" evidence="1">
    <location>
        <begin position="333"/>
        <end position="358"/>
    </location>
</feature>
<evidence type="ECO:0000259" key="2">
    <source>
        <dbReference type="Pfam" id="PF16486"/>
    </source>
</evidence>